<dbReference type="Proteomes" id="UP000588068">
    <property type="component" value="Unassembled WGS sequence"/>
</dbReference>
<dbReference type="InterPro" id="IPR000531">
    <property type="entry name" value="Beta-barrel_TonB"/>
</dbReference>
<evidence type="ECO:0000256" key="2">
    <source>
        <dbReference type="ARBA" id="ARBA00022448"/>
    </source>
</evidence>
<evidence type="ECO:0000256" key="7">
    <source>
        <dbReference type="ARBA" id="ARBA00023004"/>
    </source>
</evidence>
<dbReference type="Gene3D" id="2.40.170.20">
    <property type="entry name" value="TonB-dependent receptor, beta-barrel domain"/>
    <property type="match status" value="1"/>
</dbReference>
<dbReference type="InterPro" id="IPR012910">
    <property type="entry name" value="Plug_dom"/>
</dbReference>
<name>A0A841HL67_9GAMM</name>
<comment type="similarity">
    <text evidence="12 14">Belongs to the TonB-dependent receptor family.</text>
</comment>
<dbReference type="PROSITE" id="PS01156">
    <property type="entry name" value="TONB_DEPENDENT_REC_2"/>
    <property type="match status" value="1"/>
</dbReference>
<organism evidence="18 19">
    <name type="scientific">Povalibacter uvarum</name>
    <dbReference type="NCBI Taxonomy" id="732238"/>
    <lineage>
        <taxon>Bacteria</taxon>
        <taxon>Pseudomonadati</taxon>
        <taxon>Pseudomonadota</taxon>
        <taxon>Gammaproteobacteria</taxon>
        <taxon>Steroidobacterales</taxon>
        <taxon>Steroidobacteraceae</taxon>
        <taxon>Povalibacter</taxon>
    </lineage>
</organism>
<dbReference type="InterPro" id="IPR010917">
    <property type="entry name" value="TonB_rcpt_CS"/>
</dbReference>
<evidence type="ECO:0000256" key="4">
    <source>
        <dbReference type="ARBA" id="ARBA00022496"/>
    </source>
</evidence>
<dbReference type="InterPro" id="IPR037066">
    <property type="entry name" value="Plug_dom_sf"/>
</dbReference>
<keyword evidence="19" id="KW-1185">Reference proteome</keyword>
<evidence type="ECO:0000256" key="12">
    <source>
        <dbReference type="PROSITE-ProRule" id="PRU01360"/>
    </source>
</evidence>
<sequence>MTTPPGIARVSVSTVGSRIAFVVAALAAPCGAAFAQSTATRIEEGTLTEVVVSATRVQGTGLIQAETAPKARTTVSDEYIETQMAGQSVINSLNLVPGVNFTNSDPYGSSGGNLRMRSFDGNRISLMLDGIQLNDTGNYAMYTNQQLDPEIIERVAVNMGTTDVDSPTASATGGTINIISVRPKHDPGMAAQASFGSDSYQRYYLRGDTGAFGPWDTEALLAVSYQQYDKFKGPGELEKTQINGRIYQDLGDGDFISLAFHGNKNRNNFYRNLSKAEIAANGYDFDNDPTCTRPAPGAGAQNEATSATGTTSLCTNYYNVRSNPSDTANIRMQSSFGLTDSLTLTVDPSFQYTLANGGGITVFAENDRRLIGTATGGTDLNGDGDLLDRVSLFTPNNTNTRRYSLNSSLIWELNDTNMLRLGYTLDYGKHRQTGQHGPLQADGDPENVFAGRQGQAIPTADGSQLRGRDRYTVAELNQVSLSYSGRLMDEKLRLSLGLRAPFFERELNQYCFTQVSNGTQYCTTQVPNAANAQGYVTFPGGGTTTYLAPYDRTVKYDKVLPNVGLSYEFVPGNTVYTSYAKGFSAPRTDNLYNVQIQNVEPETTDSIELGYRYTGSTLIATAAAWTTDFHNRIVSSFDPELGYSVDRNVGDVDLYGFDASLGFDIIENLSLYGSASYIHSEVQNDVLISPTVVLPTEGMELVETPEWTLGTRLQYKIGGATLGLQGKYVAERYATDINDESAPSYTVFDADARYDFEMFGMSSFIQLNVINVADKDYLGSVATSRFASATSPFGSVTQPPLYSVGSPRTFQVTVNASF</sequence>
<evidence type="ECO:0000256" key="9">
    <source>
        <dbReference type="ARBA" id="ARBA00023077"/>
    </source>
</evidence>
<comment type="caution">
    <text evidence="18">The sequence shown here is derived from an EMBL/GenBank/DDBJ whole genome shotgun (WGS) entry which is preliminary data.</text>
</comment>
<feature type="chain" id="PRO_5032836433" evidence="15">
    <location>
        <begin position="36"/>
        <end position="818"/>
    </location>
</feature>
<keyword evidence="18" id="KW-0675">Receptor</keyword>
<dbReference type="AlphaFoldDB" id="A0A841HL67"/>
<keyword evidence="6 15" id="KW-0732">Signal</keyword>
<evidence type="ECO:0000256" key="13">
    <source>
        <dbReference type="PROSITE-ProRule" id="PRU10144"/>
    </source>
</evidence>
<evidence type="ECO:0000256" key="1">
    <source>
        <dbReference type="ARBA" id="ARBA00004571"/>
    </source>
</evidence>
<keyword evidence="2 12" id="KW-0813">Transport</keyword>
<keyword evidence="9 14" id="KW-0798">TonB box</keyword>
<dbReference type="PANTHER" id="PTHR32552:SF89">
    <property type="entry name" value="CATECHOLATE SIDEROPHORE RECEPTOR FIU"/>
    <property type="match status" value="1"/>
</dbReference>
<feature type="domain" description="TonB-dependent receptor plug" evidence="17">
    <location>
        <begin position="66"/>
        <end position="173"/>
    </location>
</feature>
<feature type="domain" description="TonB-dependent receptor-like beta-barrel" evidence="16">
    <location>
        <begin position="283"/>
        <end position="772"/>
    </location>
</feature>
<dbReference type="PANTHER" id="PTHR32552">
    <property type="entry name" value="FERRICHROME IRON RECEPTOR-RELATED"/>
    <property type="match status" value="1"/>
</dbReference>
<dbReference type="PROSITE" id="PS52016">
    <property type="entry name" value="TONB_DEPENDENT_REC_3"/>
    <property type="match status" value="1"/>
</dbReference>
<dbReference type="InterPro" id="IPR039426">
    <property type="entry name" value="TonB-dep_rcpt-like"/>
</dbReference>
<dbReference type="Pfam" id="PF00593">
    <property type="entry name" value="TonB_dep_Rec_b-barrel"/>
    <property type="match status" value="1"/>
</dbReference>
<evidence type="ECO:0000256" key="6">
    <source>
        <dbReference type="ARBA" id="ARBA00022729"/>
    </source>
</evidence>
<evidence type="ECO:0000256" key="3">
    <source>
        <dbReference type="ARBA" id="ARBA00022452"/>
    </source>
</evidence>
<comment type="subcellular location">
    <subcellularLocation>
        <location evidence="1 12">Cell outer membrane</location>
        <topology evidence="1 12">Multi-pass membrane protein</topology>
    </subcellularLocation>
</comment>
<proteinExistence type="inferred from homology"/>
<keyword evidence="8" id="KW-0406">Ion transport</keyword>
<keyword evidence="11 12" id="KW-0998">Cell outer membrane</keyword>
<evidence type="ECO:0000256" key="15">
    <source>
        <dbReference type="SAM" id="SignalP"/>
    </source>
</evidence>
<evidence type="ECO:0000256" key="5">
    <source>
        <dbReference type="ARBA" id="ARBA00022692"/>
    </source>
</evidence>
<evidence type="ECO:0000313" key="18">
    <source>
        <dbReference type="EMBL" id="MBB6092968.1"/>
    </source>
</evidence>
<evidence type="ECO:0000256" key="14">
    <source>
        <dbReference type="RuleBase" id="RU003357"/>
    </source>
</evidence>
<dbReference type="GO" id="GO:0009279">
    <property type="term" value="C:cell outer membrane"/>
    <property type="evidence" value="ECO:0007669"/>
    <property type="project" value="UniProtKB-SubCell"/>
</dbReference>
<dbReference type="GO" id="GO:0015344">
    <property type="term" value="F:siderophore uptake transmembrane transporter activity"/>
    <property type="evidence" value="ECO:0007669"/>
    <property type="project" value="TreeGrafter"/>
</dbReference>
<keyword evidence="7" id="KW-0408">Iron</keyword>
<keyword evidence="5 12" id="KW-0812">Transmembrane</keyword>
<keyword evidence="10 12" id="KW-0472">Membrane</keyword>
<dbReference type="Pfam" id="PF07715">
    <property type="entry name" value="Plug"/>
    <property type="match status" value="1"/>
</dbReference>
<evidence type="ECO:0000256" key="8">
    <source>
        <dbReference type="ARBA" id="ARBA00023065"/>
    </source>
</evidence>
<gene>
    <name evidence="18" type="ORF">HNQ60_001846</name>
</gene>
<dbReference type="SUPFAM" id="SSF56935">
    <property type="entry name" value="Porins"/>
    <property type="match status" value="1"/>
</dbReference>
<dbReference type="EMBL" id="JACHHZ010000002">
    <property type="protein sequence ID" value="MBB6092968.1"/>
    <property type="molecule type" value="Genomic_DNA"/>
</dbReference>
<accession>A0A841HL67</accession>
<evidence type="ECO:0000313" key="19">
    <source>
        <dbReference type="Proteomes" id="UP000588068"/>
    </source>
</evidence>
<feature type="signal peptide" evidence="15">
    <location>
        <begin position="1"/>
        <end position="35"/>
    </location>
</feature>
<reference evidence="18 19" key="1">
    <citation type="submission" date="2020-08" db="EMBL/GenBank/DDBJ databases">
        <title>Genomic Encyclopedia of Type Strains, Phase IV (KMG-IV): sequencing the most valuable type-strain genomes for metagenomic binning, comparative biology and taxonomic classification.</title>
        <authorList>
            <person name="Goeker M."/>
        </authorList>
    </citation>
    <scope>NUCLEOTIDE SEQUENCE [LARGE SCALE GENOMIC DNA]</scope>
    <source>
        <strain evidence="18 19">DSM 26723</strain>
    </source>
</reference>
<evidence type="ECO:0000256" key="10">
    <source>
        <dbReference type="ARBA" id="ARBA00023136"/>
    </source>
</evidence>
<protein>
    <submittedName>
        <fullName evidence="18">Iron complex outermembrane receptor protein</fullName>
    </submittedName>
</protein>
<evidence type="ECO:0000259" key="16">
    <source>
        <dbReference type="Pfam" id="PF00593"/>
    </source>
</evidence>
<evidence type="ECO:0000256" key="11">
    <source>
        <dbReference type="ARBA" id="ARBA00023237"/>
    </source>
</evidence>
<evidence type="ECO:0000259" key="17">
    <source>
        <dbReference type="Pfam" id="PF07715"/>
    </source>
</evidence>
<keyword evidence="3 12" id="KW-1134">Transmembrane beta strand</keyword>
<dbReference type="InterPro" id="IPR036942">
    <property type="entry name" value="Beta-barrel_TonB_sf"/>
</dbReference>
<feature type="short sequence motif" description="TonB C-terminal box" evidence="13">
    <location>
        <begin position="801"/>
        <end position="818"/>
    </location>
</feature>
<dbReference type="RefSeq" id="WP_184330891.1">
    <property type="nucleotide sequence ID" value="NZ_JACHHZ010000002.1"/>
</dbReference>
<keyword evidence="4" id="KW-0410">Iron transport</keyword>
<dbReference type="Gene3D" id="2.170.130.10">
    <property type="entry name" value="TonB-dependent receptor, plug domain"/>
    <property type="match status" value="1"/>
</dbReference>